<feature type="region of interest" description="Disordered" evidence="8">
    <location>
        <begin position="885"/>
        <end position="918"/>
    </location>
</feature>
<evidence type="ECO:0000313" key="11">
    <source>
        <dbReference type="Proteomes" id="UP000444721"/>
    </source>
</evidence>
<dbReference type="InterPro" id="IPR027640">
    <property type="entry name" value="Kinesin-like_fam"/>
</dbReference>
<dbReference type="PANTHER" id="PTHR47968">
    <property type="entry name" value="CENTROMERE PROTEIN E"/>
    <property type="match status" value="1"/>
</dbReference>
<dbReference type="GO" id="GO:0003777">
    <property type="term" value="F:microtubule motor activity"/>
    <property type="evidence" value="ECO:0007669"/>
    <property type="project" value="InterPro"/>
</dbReference>
<dbReference type="InterPro" id="IPR036961">
    <property type="entry name" value="Kinesin_motor_dom_sf"/>
</dbReference>
<dbReference type="PANTHER" id="PTHR47968:SF65">
    <property type="entry name" value="KINESIN MOTOR DOMAIN-CONTAINING PROTEIN"/>
    <property type="match status" value="1"/>
</dbReference>
<feature type="region of interest" description="Disordered" evidence="8">
    <location>
        <begin position="778"/>
        <end position="798"/>
    </location>
</feature>
<evidence type="ECO:0000256" key="2">
    <source>
        <dbReference type="ARBA" id="ARBA00022741"/>
    </source>
</evidence>
<dbReference type="FunFam" id="3.40.850.10:FF:000056">
    <property type="entry name" value="Kinesin-like protein"/>
    <property type="match status" value="1"/>
</dbReference>
<dbReference type="SUPFAM" id="SSF52540">
    <property type="entry name" value="P-loop containing nucleoside triphosphate hydrolases"/>
    <property type="match status" value="1"/>
</dbReference>
<feature type="compositionally biased region" description="Low complexity" evidence="8">
    <location>
        <begin position="1136"/>
        <end position="1146"/>
    </location>
</feature>
<dbReference type="VEuPathDB" id="AmoebaDB:NF0015680"/>
<dbReference type="SMART" id="SM00129">
    <property type="entry name" value="KISc"/>
    <property type="match status" value="1"/>
</dbReference>
<dbReference type="GO" id="GO:0005874">
    <property type="term" value="C:microtubule"/>
    <property type="evidence" value="ECO:0007669"/>
    <property type="project" value="UniProtKB-KW"/>
</dbReference>
<dbReference type="Gene3D" id="3.40.850.10">
    <property type="entry name" value="Kinesin motor domain"/>
    <property type="match status" value="1"/>
</dbReference>
<evidence type="ECO:0000256" key="8">
    <source>
        <dbReference type="SAM" id="MobiDB-lite"/>
    </source>
</evidence>
<dbReference type="VEuPathDB" id="AmoebaDB:NfTy_007280"/>
<dbReference type="GO" id="GO:0005524">
    <property type="term" value="F:ATP binding"/>
    <property type="evidence" value="ECO:0007669"/>
    <property type="project" value="UniProtKB-UniRule"/>
</dbReference>
<keyword evidence="4" id="KW-0175">Coiled coil</keyword>
<name>A0A6A5CEI8_NAEFO</name>
<proteinExistence type="inferred from homology"/>
<keyword evidence="3 7" id="KW-0067">ATP-binding</keyword>
<feature type="domain" description="Kinesin motor" evidence="9">
    <location>
        <begin position="81"/>
        <end position="426"/>
    </location>
</feature>
<organism evidence="10 11">
    <name type="scientific">Naegleria fowleri</name>
    <name type="common">Brain eating amoeba</name>
    <dbReference type="NCBI Taxonomy" id="5763"/>
    <lineage>
        <taxon>Eukaryota</taxon>
        <taxon>Discoba</taxon>
        <taxon>Heterolobosea</taxon>
        <taxon>Tetramitia</taxon>
        <taxon>Eutetramitia</taxon>
        <taxon>Vahlkampfiidae</taxon>
        <taxon>Naegleria</taxon>
    </lineage>
</organism>
<keyword evidence="1" id="KW-0493">Microtubule</keyword>
<dbReference type="InterPro" id="IPR019821">
    <property type="entry name" value="Kinesin_motor_CS"/>
</dbReference>
<dbReference type="OMA" id="IHNVNFH"/>
<dbReference type="VEuPathDB" id="AmoebaDB:FDP41_007600"/>
<dbReference type="AlphaFoldDB" id="A0A6A5CEI8"/>
<feature type="region of interest" description="Disordered" evidence="8">
    <location>
        <begin position="466"/>
        <end position="488"/>
    </location>
</feature>
<feature type="binding site" evidence="7">
    <location>
        <begin position="180"/>
        <end position="187"/>
    </location>
    <ligand>
        <name>ATP</name>
        <dbReference type="ChEBI" id="CHEBI:30616"/>
    </ligand>
</feature>
<evidence type="ECO:0000256" key="1">
    <source>
        <dbReference type="ARBA" id="ARBA00022701"/>
    </source>
</evidence>
<dbReference type="GO" id="GO:0008017">
    <property type="term" value="F:microtubule binding"/>
    <property type="evidence" value="ECO:0007669"/>
    <property type="project" value="InterPro"/>
</dbReference>
<keyword evidence="2 7" id="KW-0547">Nucleotide-binding</keyword>
<gene>
    <name evidence="10" type="ORF">FDP41_007600</name>
</gene>
<evidence type="ECO:0000256" key="4">
    <source>
        <dbReference type="ARBA" id="ARBA00023054"/>
    </source>
</evidence>
<evidence type="ECO:0000313" key="10">
    <source>
        <dbReference type="EMBL" id="KAF0983685.1"/>
    </source>
</evidence>
<dbReference type="EMBL" id="VFQX01000004">
    <property type="protein sequence ID" value="KAF0983685.1"/>
    <property type="molecule type" value="Genomic_DNA"/>
</dbReference>
<evidence type="ECO:0000256" key="7">
    <source>
        <dbReference type="PROSITE-ProRule" id="PRU00283"/>
    </source>
</evidence>
<sequence>MMMLIQSAENDMNTTEDVLAPSSQAYPHQLFTQNNNFQNNANTNNDEDRFISSLRTWNTDSTNTGSLTEDPFTSMQGSSSNILVTVRVRPESAREKAERKTSSIVRVIDRNVLVFDPSDSAQGSQQQRRALGLRRGKELRFAFDRVFDETATQLEVYENSAKALLESVLDGYNATVFAYGATGAGKTFTMFGSEISGPGILPLTIIDIFRMMEKRKHEKTYRVTVSFLEVYNENIHDLLVPQNGKAVNHEIREDKTKGIVVSGLSEHECHNADQALELIQRGISNRTQFGTAANAQSSRSHAVFQINVQQTDRTANIQADVGVGKLSLIDLAGSERASVTKNRGARLVEGANINKSLLALANCINALGKNKGKGYVPYRNSKLTRLLKDSLGGNCRTVMIANLSPSDLCYDDTYNTLKYANRAKNIKTLVKKNIHNVNFHITKYLKIIDELRIEVQELKIQLQTKEKELSTNAQQQNEQYEKERQSTEGLRASLTTVFQDQIKNRRILLELEEQDRQNSLQIMSIKNEIERWSREHPGEEKPLRIHTRQKDADTLILAKREYVSKKEEIEHQLQENISCTKSIQDHVPKIIGNNELRQLLDLQVKVHDQEILNLDLERMIDHHKSKVQRMALILEDAQYCSSKAHDVMQDMYDRLKETNSLTPELERAYTMACNLLDAVEKQQHAFQESNHHGTSGTNGCLAFDTDDDAMVEDALKTPKNIHTGAKKRRNSSTTQFSSLFQLSFPNVPTGDKKFVITPEEFAQQSSSKLIRARRQQKAMPSSNASACGRQNDDHSGKKQPLINNFLIEETPCVDTTMVSDSGSDKSISPPLSPQMNNLSLVDNHPQQSIVLTPEDDDLIMEDLNDGGDQSNNNNSVLFKKALGTQHSSQVNHNTTTATQSSPSKRNHHTNNQADPHHVHRHFSPLKKSAVEDINALKEKFEKFRTDYLETKNVEQGKLRRVLKKPNSPSKSHVDHVNPPLSPNQLKGTKTRKFDDTTNGVPSTTKRKTKKVKFEGDSPTSPKPIPSYMAYTQSAQHRIGATRDFKRKPSMLPVSFAADNDWILALRSNKENTLQTSSNSTSSSMVGAFVQHNPPHASTSTSTLKLMKKIVPTHSFPSSSITNTTNPLNQQHVVAMSSSSLPSSSSSTHQQALPHKEFLPTSPRGASTIR</sequence>
<dbReference type="OrthoDB" id="3176171at2759"/>
<dbReference type="Pfam" id="PF00225">
    <property type="entry name" value="Kinesin"/>
    <property type="match status" value="1"/>
</dbReference>
<dbReference type="RefSeq" id="XP_044568398.1">
    <property type="nucleotide sequence ID" value="XM_044711363.1"/>
</dbReference>
<protein>
    <recommendedName>
        <fullName evidence="6">Kinesin-like protein KIN-8B</fullName>
    </recommendedName>
</protein>
<comment type="similarity">
    <text evidence="7">Belongs to the TRAFAC class myosin-kinesin ATPase superfamily. Kinesin family.</text>
</comment>
<dbReference type="PROSITE" id="PS00411">
    <property type="entry name" value="KINESIN_MOTOR_1"/>
    <property type="match status" value="1"/>
</dbReference>
<dbReference type="GO" id="GO:0007018">
    <property type="term" value="P:microtubule-based movement"/>
    <property type="evidence" value="ECO:0007669"/>
    <property type="project" value="InterPro"/>
</dbReference>
<evidence type="ECO:0000256" key="5">
    <source>
        <dbReference type="ARBA" id="ARBA00023175"/>
    </source>
</evidence>
<dbReference type="InterPro" id="IPR001752">
    <property type="entry name" value="Kinesin_motor_dom"/>
</dbReference>
<comment type="caution">
    <text evidence="10">The sequence shown here is derived from an EMBL/GenBank/DDBJ whole genome shotgun (WGS) entry which is preliminary data.</text>
</comment>
<feature type="compositionally biased region" description="Polar residues" evidence="8">
    <location>
        <begin position="885"/>
        <end position="913"/>
    </location>
</feature>
<dbReference type="VEuPathDB" id="AmoebaDB:NF0015670"/>
<dbReference type="PRINTS" id="PR00380">
    <property type="entry name" value="KINESINHEAVY"/>
</dbReference>
<dbReference type="Proteomes" id="UP000444721">
    <property type="component" value="Unassembled WGS sequence"/>
</dbReference>
<keyword evidence="5 7" id="KW-0505">Motor protein</keyword>
<evidence type="ECO:0000256" key="3">
    <source>
        <dbReference type="ARBA" id="ARBA00022840"/>
    </source>
</evidence>
<reference evidence="10 11" key="1">
    <citation type="journal article" date="2019" name="Sci. Rep.">
        <title>Nanopore sequencing improves the draft genome of the human pathogenic amoeba Naegleria fowleri.</title>
        <authorList>
            <person name="Liechti N."/>
            <person name="Schurch N."/>
            <person name="Bruggmann R."/>
            <person name="Wittwer M."/>
        </authorList>
    </citation>
    <scope>NUCLEOTIDE SEQUENCE [LARGE SCALE GENOMIC DNA]</scope>
    <source>
        <strain evidence="10 11">ATCC 30894</strain>
    </source>
</reference>
<keyword evidence="11" id="KW-1185">Reference proteome</keyword>
<evidence type="ECO:0000259" key="9">
    <source>
        <dbReference type="PROSITE" id="PS50067"/>
    </source>
</evidence>
<feature type="region of interest" description="Disordered" evidence="8">
    <location>
        <begin position="962"/>
        <end position="1025"/>
    </location>
</feature>
<dbReference type="CDD" id="cd01370">
    <property type="entry name" value="KISc_KIP3_like"/>
    <property type="match status" value="1"/>
</dbReference>
<dbReference type="PROSITE" id="PS50067">
    <property type="entry name" value="KINESIN_MOTOR_2"/>
    <property type="match status" value="1"/>
</dbReference>
<evidence type="ECO:0000256" key="6">
    <source>
        <dbReference type="ARBA" id="ARBA00068376"/>
    </source>
</evidence>
<accession>A0A6A5CEI8</accession>
<dbReference type="InterPro" id="IPR027417">
    <property type="entry name" value="P-loop_NTPase"/>
</dbReference>
<dbReference type="GeneID" id="68114818"/>
<feature type="region of interest" description="Disordered" evidence="8">
    <location>
        <begin position="1134"/>
        <end position="1169"/>
    </location>
</feature>